<reference evidence="1" key="1">
    <citation type="submission" date="2018-05" db="EMBL/GenBank/DDBJ databases">
        <authorList>
            <person name="Lanie J.A."/>
            <person name="Ng W.-L."/>
            <person name="Kazmierczak K.M."/>
            <person name="Andrzejewski T.M."/>
            <person name="Davidsen T.M."/>
            <person name="Wayne K.J."/>
            <person name="Tettelin H."/>
            <person name="Glass J.I."/>
            <person name="Rusch D."/>
            <person name="Podicherti R."/>
            <person name="Tsui H.-C.T."/>
            <person name="Winkler M.E."/>
        </authorList>
    </citation>
    <scope>NUCLEOTIDE SEQUENCE</scope>
</reference>
<evidence type="ECO:0008006" key="2">
    <source>
        <dbReference type="Google" id="ProtNLM"/>
    </source>
</evidence>
<name>A0A382LLG5_9ZZZZ</name>
<gene>
    <name evidence="1" type="ORF">METZ01_LOCUS290304</name>
</gene>
<evidence type="ECO:0000313" key="1">
    <source>
        <dbReference type="EMBL" id="SVC37450.1"/>
    </source>
</evidence>
<dbReference type="Pfam" id="PF13618">
    <property type="entry name" value="Gluconate_2-dh3"/>
    <property type="match status" value="1"/>
</dbReference>
<organism evidence="1">
    <name type="scientific">marine metagenome</name>
    <dbReference type="NCBI Taxonomy" id="408172"/>
    <lineage>
        <taxon>unclassified sequences</taxon>
        <taxon>metagenomes</taxon>
        <taxon>ecological metagenomes</taxon>
    </lineage>
</organism>
<accession>A0A382LLG5</accession>
<dbReference type="EMBL" id="UINC01087783">
    <property type="protein sequence ID" value="SVC37450.1"/>
    <property type="molecule type" value="Genomic_DNA"/>
</dbReference>
<sequence>MSPSLKAIMSPSEDLTRREAVQRLTVLLGYTMSSSTITALLSGCQGAAVATGWAPQVLTPSQLELLTVVVDRILPRTDTPGASDVGVPAFIDLLLAEWAEDGQRSRVLRGLDELGPGFLASDEAEQTALLTRLDTEAVQARQDDVDPLPFFATVKEWTLAGYYTSEIGATQELQWLAVPGRYDADLPLNEVGRTWA</sequence>
<feature type="non-terminal residue" evidence="1">
    <location>
        <position position="196"/>
    </location>
</feature>
<dbReference type="InterPro" id="IPR027056">
    <property type="entry name" value="Gluconate_2DH_su3"/>
</dbReference>
<protein>
    <recommendedName>
        <fullName evidence="2">Gluconate 2-dehydrogenase subunit 3 family protein</fullName>
    </recommendedName>
</protein>
<proteinExistence type="predicted"/>
<dbReference type="AlphaFoldDB" id="A0A382LLG5"/>